<dbReference type="Pfam" id="PF06114">
    <property type="entry name" value="Peptidase_M78"/>
    <property type="match status" value="1"/>
</dbReference>
<dbReference type="InterPro" id="IPR001387">
    <property type="entry name" value="Cro/C1-type_HTH"/>
</dbReference>
<evidence type="ECO:0000259" key="2">
    <source>
        <dbReference type="PROSITE" id="PS50943"/>
    </source>
</evidence>
<dbReference type="Gene3D" id="1.10.260.40">
    <property type="entry name" value="lambda repressor-like DNA-binding domains"/>
    <property type="match status" value="1"/>
</dbReference>
<sequence length="399" mass="46716">MFNGENLTNLRTMHGYSRKQLSSILGVTEQAVWQYENNYTSPKMNIINQLKAIFKVKSTYFYSSDVLNRYTSSENIPITNIAYRSKERNVISKTQSEAKYMAYLDSFINYLSLKIKYPTQKIMLLRDKVIHYLNTSKEDRETQIEKVANLARQELGLDHHTNDNLMFLVEKSGVFISEKAIGKEIDAYSLWTRQERPFIILGNLKKSAVRRNFDIAHELGHLLLHYRVEFTSLDKDEYKNIEKEANLFAGAFLLPKEEFSQDIQLISHLTNPDAYLDLKEKWKTSLQVLGYRAARLEIMNAKNHRNYYAALHRKGYLKMEPLDNIIPIQTPQKIKSIIDFGSKQGLINIRHMMERDWLADVVFFENLTGIDARFFSHYIEKQQDFELVHMVDVISNNSI</sequence>
<proteinExistence type="inferred from homology"/>
<comment type="similarity">
    <text evidence="1">Belongs to the short-chain fatty acyl-CoA assimilation regulator (ScfR) family.</text>
</comment>
<gene>
    <name evidence="3" type="ORF">RWD45_18460</name>
</gene>
<dbReference type="PANTHER" id="PTHR43236">
    <property type="entry name" value="ANTITOXIN HIGA1"/>
    <property type="match status" value="1"/>
</dbReference>
<dbReference type="InterPro" id="IPR010359">
    <property type="entry name" value="IrrE_HExxH"/>
</dbReference>
<dbReference type="RefSeq" id="WP_320381034.1">
    <property type="nucleotide sequence ID" value="NZ_JAWDIQ010000003.1"/>
</dbReference>
<dbReference type="PROSITE" id="PS50943">
    <property type="entry name" value="HTH_CROC1"/>
    <property type="match status" value="1"/>
</dbReference>
<dbReference type="EMBL" id="JAWDIQ010000003">
    <property type="protein sequence ID" value="MDY0410168.1"/>
    <property type="molecule type" value="Genomic_DNA"/>
</dbReference>
<organism evidence="3 4">
    <name type="scientific">Paracerasibacillus soli</name>
    <dbReference type="NCBI Taxonomy" id="480284"/>
    <lineage>
        <taxon>Bacteria</taxon>
        <taxon>Bacillati</taxon>
        <taxon>Bacillota</taxon>
        <taxon>Bacilli</taxon>
        <taxon>Bacillales</taxon>
        <taxon>Bacillaceae</taxon>
        <taxon>Paracerasibacillus</taxon>
    </lineage>
</organism>
<evidence type="ECO:0000256" key="1">
    <source>
        <dbReference type="ARBA" id="ARBA00007227"/>
    </source>
</evidence>
<reference evidence="3 4" key="1">
    <citation type="submission" date="2023-10" db="EMBL/GenBank/DDBJ databases">
        <title>Virgibacillus soli CC-YMP-6 genome.</title>
        <authorList>
            <person name="Miliotis G."/>
            <person name="Sengupta P."/>
            <person name="Hameed A."/>
            <person name="Chuvochina M."/>
            <person name="Mcdonagh F."/>
            <person name="Simpson A.C."/>
            <person name="Singh N.K."/>
            <person name="Rekha P.D."/>
            <person name="Raman K."/>
            <person name="Hugenholtz P."/>
            <person name="Venkateswaran K."/>
        </authorList>
    </citation>
    <scope>NUCLEOTIDE SEQUENCE [LARGE SCALE GENOMIC DNA]</scope>
    <source>
        <strain evidence="3 4">CC-YMP-6</strain>
    </source>
</reference>
<dbReference type="SUPFAM" id="SSF47413">
    <property type="entry name" value="lambda repressor-like DNA-binding domains"/>
    <property type="match status" value="1"/>
</dbReference>
<protein>
    <submittedName>
        <fullName evidence="3">XRE family transcriptional regulator</fullName>
    </submittedName>
</protein>
<dbReference type="Proteomes" id="UP001275315">
    <property type="component" value="Unassembled WGS sequence"/>
</dbReference>
<evidence type="ECO:0000313" key="3">
    <source>
        <dbReference type="EMBL" id="MDY0410168.1"/>
    </source>
</evidence>
<dbReference type="CDD" id="cd00093">
    <property type="entry name" value="HTH_XRE"/>
    <property type="match status" value="1"/>
</dbReference>
<feature type="domain" description="HTH cro/C1-type" evidence="2">
    <location>
        <begin position="7"/>
        <end position="61"/>
    </location>
</feature>
<dbReference type="Pfam" id="PF01381">
    <property type="entry name" value="HTH_3"/>
    <property type="match status" value="1"/>
</dbReference>
<keyword evidence="4" id="KW-1185">Reference proteome</keyword>
<dbReference type="InterPro" id="IPR052345">
    <property type="entry name" value="Rad_response_metalloprotease"/>
</dbReference>
<dbReference type="Gene3D" id="1.10.10.2910">
    <property type="match status" value="1"/>
</dbReference>
<dbReference type="PANTHER" id="PTHR43236:SF1">
    <property type="entry name" value="BLL7220 PROTEIN"/>
    <property type="match status" value="1"/>
</dbReference>
<comment type="caution">
    <text evidence="3">The sequence shown here is derived from an EMBL/GenBank/DDBJ whole genome shotgun (WGS) entry which is preliminary data.</text>
</comment>
<dbReference type="InterPro" id="IPR010982">
    <property type="entry name" value="Lambda_DNA-bd_dom_sf"/>
</dbReference>
<name>A0ABU5CXN6_9BACI</name>
<dbReference type="SMART" id="SM00530">
    <property type="entry name" value="HTH_XRE"/>
    <property type="match status" value="1"/>
</dbReference>
<evidence type="ECO:0000313" key="4">
    <source>
        <dbReference type="Proteomes" id="UP001275315"/>
    </source>
</evidence>
<accession>A0ABU5CXN6</accession>